<protein>
    <submittedName>
        <fullName evidence="2">Uncharacterized protein</fullName>
    </submittedName>
</protein>
<gene>
    <name evidence="2" type="ORF">WG66_12211</name>
</gene>
<reference evidence="2 3" key="1">
    <citation type="submission" date="2015-12" db="EMBL/GenBank/DDBJ databases">
        <title>Draft genome sequence of Moniliophthora roreri, the causal agent of frosty pod rot of cacao.</title>
        <authorList>
            <person name="Aime M.C."/>
            <person name="Diaz-Valderrama J.R."/>
            <person name="Kijpornyongpan T."/>
            <person name="Phillips-Mora W."/>
        </authorList>
    </citation>
    <scope>NUCLEOTIDE SEQUENCE [LARGE SCALE GENOMIC DNA]</scope>
    <source>
        <strain evidence="2 3">MCA 2952</strain>
    </source>
</reference>
<name>A0A0W0FFZ8_MONRR</name>
<comment type="caution">
    <text evidence="2">The sequence shown here is derived from an EMBL/GenBank/DDBJ whole genome shotgun (WGS) entry which is preliminary data.</text>
</comment>
<feature type="compositionally biased region" description="Polar residues" evidence="1">
    <location>
        <begin position="186"/>
        <end position="200"/>
    </location>
</feature>
<evidence type="ECO:0000256" key="1">
    <source>
        <dbReference type="SAM" id="MobiDB-lite"/>
    </source>
</evidence>
<feature type="region of interest" description="Disordered" evidence="1">
    <location>
        <begin position="121"/>
        <end position="200"/>
    </location>
</feature>
<dbReference type="EMBL" id="LATX01002006">
    <property type="protein sequence ID" value="KTB35210.1"/>
    <property type="molecule type" value="Genomic_DNA"/>
</dbReference>
<dbReference type="AlphaFoldDB" id="A0A0W0FFZ8"/>
<accession>A0A0W0FFZ8</accession>
<evidence type="ECO:0000313" key="3">
    <source>
        <dbReference type="Proteomes" id="UP000054988"/>
    </source>
</evidence>
<organism evidence="2 3">
    <name type="scientific">Moniliophthora roreri</name>
    <name type="common">Frosty pod rot fungus</name>
    <name type="synonym">Monilia roreri</name>
    <dbReference type="NCBI Taxonomy" id="221103"/>
    <lineage>
        <taxon>Eukaryota</taxon>
        <taxon>Fungi</taxon>
        <taxon>Dikarya</taxon>
        <taxon>Basidiomycota</taxon>
        <taxon>Agaricomycotina</taxon>
        <taxon>Agaricomycetes</taxon>
        <taxon>Agaricomycetidae</taxon>
        <taxon>Agaricales</taxon>
        <taxon>Marasmiineae</taxon>
        <taxon>Marasmiaceae</taxon>
        <taxon>Moniliophthora</taxon>
    </lineage>
</organism>
<sequence length="281" mass="30383">MPGLCGSKTPSFYKPPTWHRDTEDHTDWETAHDLVFLNSYYGLAQTSCIVPSSEMTSQVFFHTFIAAMGSAFADDIFESQSLGDVLNGVLFGRWSVSSLILTELDHVDDPEHRDPDVTLEIVVSDSSEGDSDTQREPTWTDEEARPSNPGLASDSQTNPPPYQPLVPAQAMPGPSCVGLVSGGTSGPNTDRGNVTPILSPTTASGNKGFVVYRGRYQAHAEDRSSGGVFKGFPSYEIAHDVYQQAFQTGVVGALNDEPLDRGTPQYYVVVQGIQPAVYSNA</sequence>
<proteinExistence type="predicted"/>
<dbReference type="Proteomes" id="UP000054988">
    <property type="component" value="Unassembled WGS sequence"/>
</dbReference>
<evidence type="ECO:0000313" key="2">
    <source>
        <dbReference type="EMBL" id="KTB35210.1"/>
    </source>
</evidence>